<gene>
    <name evidence="4" type="ORF">JZO76_06350</name>
</gene>
<evidence type="ECO:0000259" key="3">
    <source>
        <dbReference type="Pfam" id="PF13731"/>
    </source>
</evidence>
<feature type="compositionally biased region" description="Basic and acidic residues" evidence="1">
    <location>
        <begin position="37"/>
        <end position="46"/>
    </location>
</feature>
<proteinExistence type="predicted"/>
<dbReference type="InterPro" id="IPR027994">
    <property type="entry name" value="WxL_dom"/>
</dbReference>
<name>A0ABS3H6S1_9ENTE</name>
<feature type="signal peptide" evidence="2">
    <location>
        <begin position="1"/>
        <end position="27"/>
    </location>
</feature>
<dbReference type="RefSeq" id="WP_206903319.1">
    <property type="nucleotide sequence ID" value="NZ_JAFLVT010000008.1"/>
</dbReference>
<evidence type="ECO:0000313" key="5">
    <source>
        <dbReference type="Proteomes" id="UP000664256"/>
    </source>
</evidence>
<keyword evidence="2" id="KW-0732">Signal</keyword>
<comment type="caution">
    <text evidence="4">The sequence shown here is derived from an EMBL/GenBank/DDBJ whole genome shotgun (WGS) entry which is preliminary data.</text>
</comment>
<dbReference type="EMBL" id="JAFLVT010000008">
    <property type="protein sequence ID" value="MBO0449156.1"/>
    <property type="molecule type" value="Genomic_DNA"/>
</dbReference>
<dbReference type="Proteomes" id="UP000664256">
    <property type="component" value="Unassembled WGS sequence"/>
</dbReference>
<reference evidence="4 5" key="1">
    <citation type="submission" date="2021-03" db="EMBL/GenBank/DDBJ databases">
        <title>Enterococcal diversity collection.</title>
        <authorList>
            <person name="Gilmore M.S."/>
            <person name="Schwartzman J."/>
            <person name="Van Tyne D."/>
            <person name="Martin M."/>
            <person name="Earl A.M."/>
            <person name="Manson A.L."/>
            <person name="Straub T."/>
            <person name="Salamzade R."/>
            <person name="Saavedra J."/>
            <person name="Lebreton F."/>
            <person name="Prichula J."/>
            <person name="Schaufler K."/>
            <person name="Gaca A."/>
            <person name="Sgardioli B."/>
            <person name="Wagenaar J."/>
            <person name="Strong T."/>
        </authorList>
    </citation>
    <scope>NUCLEOTIDE SEQUENCE [LARGE SCALE GENOMIC DNA]</scope>
    <source>
        <strain evidence="4 5">MJM12</strain>
    </source>
</reference>
<protein>
    <submittedName>
        <fullName evidence="4">WxL domain-containing protein</fullName>
    </submittedName>
</protein>
<evidence type="ECO:0000256" key="1">
    <source>
        <dbReference type="SAM" id="MobiDB-lite"/>
    </source>
</evidence>
<organism evidence="4 5">
    <name type="scientific">Candidatus Enterococcus myersii</name>
    <dbReference type="NCBI Taxonomy" id="2815322"/>
    <lineage>
        <taxon>Bacteria</taxon>
        <taxon>Bacillati</taxon>
        <taxon>Bacillota</taxon>
        <taxon>Bacilli</taxon>
        <taxon>Lactobacillales</taxon>
        <taxon>Enterococcaceae</taxon>
        <taxon>Enterococcus</taxon>
    </lineage>
</organism>
<feature type="domain" description="WxL" evidence="3">
    <location>
        <begin position="31"/>
        <end position="253"/>
    </location>
</feature>
<sequence length="255" mass="27222">MKNITKLTTAALLGTMALGVVAPAAHAATDVVGKGHIEFKQEKPKNPDPTPGGEDGPEITEPTPNPDPNPLKIVSVTEMDFDNNEVPVGNAEQTYGALPFEATPADGSEKFNTAHFVRYMDVRADGPENHHTVSAQLTKQFTHTTNVTSTLESATLTYKNITLEAGNGTADVNTPVSAVVAPEAIVEEDKQTLVISNTEPGKGRGVFDIIFDKKADKSKYTKEEYKGVTLVVPAAVNMLTGVYTGEVTWTIADAR</sequence>
<accession>A0ABS3H6S1</accession>
<dbReference type="Pfam" id="PF13731">
    <property type="entry name" value="WxL"/>
    <property type="match status" value="1"/>
</dbReference>
<evidence type="ECO:0000256" key="2">
    <source>
        <dbReference type="SAM" id="SignalP"/>
    </source>
</evidence>
<feature type="region of interest" description="Disordered" evidence="1">
    <location>
        <begin position="37"/>
        <end position="70"/>
    </location>
</feature>
<keyword evidence="5" id="KW-1185">Reference proteome</keyword>
<evidence type="ECO:0000313" key="4">
    <source>
        <dbReference type="EMBL" id="MBO0449156.1"/>
    </source>
</evidence>
<feature type="chain" id="PRO_5046033950" evidence="2">
    <location>
        <begin position="28"/>
        <end position="255"/>
    </location>
</feature>